<evidence type="ECO:0000313" key="2">
    <source>
        <dbReference type="EMBL" id="KAA8893152.1"/>
    </source>
</evidence>
<keyword evidence="3" id="KW-1185">Reference proteome</keyword>
<gene>
    <name evidence="2" type="ORF">FN846DRAFT_896225</name>
</gene>
<name>A0A5J5ECC6_9PEZI</name>
<dbReference type="Proteomes" id="UP000326924">
    <property type="component" value="Unassembled WGS sequence"/>
</dbReference>
<dbReference type="OrthoDB" id="5502698at2759"/>
<reference evidence="2 3" key="1">
    <citation type="submission" date="2019-09" db="EMBL/GenBank/DDBJ databases">
        <title>Draft genome of the ectomycorrhizal ascomycete Sphaerosporella brunnea.</title>
        <authorList>
            <consortium name="DOE Joint Genome Institute"/>
            <person name="Benucci G.M."/>
            <person name="Marozzi G."/>
            <person name="Antonielli L."/>
            <person name="Sanchez S."/>
            <person name="Marco P."/>
            <person name="Wang X."/>
            <person name="Falini L.B."/>
            <person name="Barry K."/>
            <person name="Haridas S."/>
            <person name="Lipzen A."/>
            <person name="Labutti K."/>
            <person name="Grigoriev I.V."/>
            <person name="Murat C."/>
            <person name="Martin F."/>
            <person name="Albertini E."/>
            <person name="Donnini D."/>
            <person name="Bonito G."/>
        </authorList>
    </citation>
    <scope>NUCLEOTIDE SEQUENCE [LARGE SCALE GENOMIC DNA]</scope>
    <source>
        <strain evidence="2 3">Sb_GMNB300</strain>
    </source>
</reference>
<proteinExistence type="predicted"/>
<dbReference type="EMBL" id="VXIS01000490">
    <property type="protein sequence ID" value="KAA8893152.1"/>
    <property type="molecule type" value="Genomic_DNA"/>
</dbReference>
<sequence>MSSQSFTDSFSSFLFAMLALDEKEEISQYLKLYEARLFSAPWTQPQESIVSEDEVPCVIQCSLSSVGDPAENSVVILGGVFGEIISKEGFPKVKITATSISESVANQKFRFPAPQTDPDFIKFAPPPSAAYIISVGRVVSPVRGDVKLSPSLKSIDVCSRYYDSTAKKKIPFTMRWIFEGSTKRWENFQVPPVGSIVQLGGHLVGRIDSEVTKEAVLLNMVDNVDVLLRGEGRGAGGQWGSPSSSSQLGKRESPWARQRQTPTTPTKRKLSHVVEPSDAGVGSSMVFSDSDFHIGETESGPTTRKGKGKAVQTPKA</sequence>
<protein>
    <submittedName>
        <fullName evidence="2">Uncharacterized protein</fullName>
    </submittedName>
</protein>
<evidence type="ECO:0000256" key="1">
    <source>
        <dbReference type="SAM" id="MobiDB-lite"/>
    </source>
</evidence>
<comment type="caution">
    <text evidence="2">The sequence shown here is derived from an EMBL/GenBank/DDBJ whole genome shotgun (WGS) entry which is preliminary data.</text>
</comment>
<organism evidence="2 3">
    <name type="scientific">Sphaerosporella brunnea</name>
    <dbReference type="NCBI Taxonomy" id="1250544"/>
    <lineage>
        <taxon>Eukaryota</taxon>
        <taxon>Fungi</taxon>
        <taxon>Dikarya</taxon>
        <taxon>Ascomycota</taxon>
        <taxon>Pezizomycotina</taxon>
        <taxon>Pezizomycetes</taxon>
        <taxon>Pezizales</taxon>
        <taxon>Pyronemataceae</taxon>
        <taxon>Sphaerosporella</taxon>
    </lineage>
</organism>
<evidence type="ECO:0000313" key="3">
    <source>
        <dbReference type="Proteomes" id="UP000326924"/>
    </source>
</evidence>
<feature type="region of interest" description="Disordered" evidence="1">
    <location>
        <begin position="234"/>
        <end position="316"/>
    </location>
</feature>
<accession>A0A5J5ECC6</accession>
<dbReference type="AlphaFoldDB" id="A0A5J5ECC6"/>
<dbReference type="InParanoid" id="A0A5J5ECC6"/>